<gene>
    <name evidence="1" type="ORF">HELGO_WM34590</name>
</gene>
<dbReference type="Gene3D" id="3.30.420.40">
    <property type="match status" value="1"/>
</dbReference>
<sequence>MDIVICSTLGNTKVGLYDSDTLISELELEGKVSDTLPSIFGKLNNENINNIYFAKGPGSFMAIKLTYVFLKTISIIKKINLFAVDSFYFNQNSPIKAIGNSYFVKDENEIKLQVIECSDTNNIELPQKLIKSDFSNDISPLYIIPAVGI</sequence>
<dbReference type="AlphaFoldDB" id="A0A6S6SQP2"/>
<evidence type="ECO:0000313" key="1">
    <source>
        <dbReference type="EMBL" id="CAA6804980.1"/>
    </source>
</evidence>
<organism evidence="1">
    <name type="scientific">uncultured Campylobacterales bacterium</name>
    <dbReference type="NCBI Taxonomy" id="352960"/>
    <lineage>
        <taxon>Bacteria</taxon>
        <taxon>Pseudomonadati</taxon>
        <taxon>Campylobacterota</taxon>
        <taxon>Epsilonproteobacteria</taxon>
        <taxon>Campylobacterales</taxon>
        <taxon>environmental samples</taxon>
    </lineage>
</organism>
<reference evidence="1" key="1">
    <citation type="submission" date="2020-01" db="EMBL/GenBank/DDBJ databases">
        <authorList>
            <person name="Meier V. D."/>
            <person name="Meier V D."/>
        </authorList>
    </citation>
    <scope>NUCLEOTIDE SEQUENCE</scope>
    <source>
        <strain evidence="1">HLG_WM_MAG_12</strain>
    </source>
</reference>
<proteinExistence type="predicted"/>
<dbReference type="SUPFAM" id="SSF53067">
    <property type="entry name" value="Actin-like ATPase domain"/>
    <property type="match status" value="1"/>
</dbReference>
<protein>
    <submittedName>
        <fullName evidence="1">TsaB protein, required for threonylcarbamoyladenosine (T(6)A) formation in tRNA</fullName>
    </submittedName>
</protein>
<accession>A0A6S6SQP2</accession>
<dbReference type="EMBL" id="CACVAW010000017">
    <property type="protein sequence ID" value="CAA6804980.1"/>
    <property type="molecule type" value="Genomic_DNA"/>
</dbReference>
<name>A0A6S6SQP2_9BACT</name>
<dbReference type="InterPro" id="IPR043129">
    <property type="entry name" value="ATPase_NBD"/>
</dbReference>